<dbReference type="InterPro" id="IPR050861">
    <property type="entry name" value="Dihydroxyacetone_Kinase"/>
</dbReference>
<dbReference type="SUPFAM" id="SSF82549">
    <property type="entry name" value="DAK1/DegV-like"/>
    <property type="match status" value="1"/>
</dbReference>
<dbReference type="InterPro" id="IPR036117">
    <property type="entry name" value="DhaL_dom_sf"/>
</dbReference>
<dbReference type="PROSITE" id="PS51480">
    <property type="entry name" value="DHAL"/>
    <property type="match status" value="1"/>
</dbReference>
<dbReference type="SUPFAM" id="SSF101473">
    <property type="entry name" value="DhaL-like"/>
    <property type="match status" value="1"/>
</dbReference>
<dbReference type="InterPro" id="IPR012737">
    <property type="entry name" value="DhaK_L_YcgS"/>
</dbReference>
<dbReference type="Gene3D" id="3.30.1180.20">
    <property type="entry name" value="Dihydroxyacetone kinase, domain 2"/>
    <property type="match status" value="1"/>
</dbReference>
<dbReference type="NCBIfam" id="NF011049">
    <property type="entry name" value="PRK14479.1"/>
    <property type="match status" value="1"/>
</dbReference>
<keyword evidence="2" id="KW-0547">Nucleotide-binding</keyword>
<organism evidence="7 8">
    <name type="scientific">Kaistia terrae</name>
    <dbReference type="NCBI Taxonomy" id="537017"/>
    <lineage>
        <taxon>Bacteria</taxon>
        <taxon>Pseudomonadati</taxon>
        <taxon>Pseudomonadota</taxon>
        <taxon>Alphaproteobacteria</taxon>
        <taxon>Hyphomicrobiales</taxon>
        <taxon>Kaistiaceae</taxon>
        <taxon>Kaistia</taxon>
    </lineage>
</organism>
<dbReference type="Gene3D" id="3.40.50.10440">
    <property type="entry name" value="Dihydroxyacetone kinase, domain 1"/>
    <property type="match status" value="1"/>
</dbReference>
<evidence type="ECO:0000256" key="3">
    <source>
        <dbReference type="ARBA" id="ARBA00022777"/>
    </source>
</evidence>
<evidence type="ECO:0000256" key="1">
    <source>
        <dbReference type="ARBA" id="ARBA00022679"/>
    </source>
</evidence>
<dbReference type="Pfam" id="PF02733">
    <property type="entry name" value="Dak1"/>
    <property type="match status" value="1"/>
</dbReference>
<dbReference type="Gene3D" id="1.25.40.340">
    <property type="match status" value="1"/>
</dbReference>
<dbReference type="InterPro" id="IPR004006">
    <property type="entry name" value="DhaK_dom"/>
</dbReference>
<protein>
    <submittedName>
        <fullName evidence="7">Dihydroxyacetone kinase subunit DhaL</fullName>
        <ecNumber evidence="7">2.7.1.121</ecNumber>
    </submittedName>
</protein>
<reference evidence="8" key="1">
    <citation type="journal article" date="2019" name="Int. J. Syst. Evol. Microbiol.">
        <title>The Global Catalogue of Microorganisms (GCM) 10K type strain sequencing project: providing services to taxonomists for standard genome sequencing and annotation.</title>
        <authorList>
            <consortium name="The Broad Institute Genomics Platform"/>
            <consortium name="The Broad Institute Genome Sequencing Center for Infectious Disease"/>
            <person name="Wu L."/>
            <person name="Ma J."/>
        </authorList>
    </citation>
    <scope>NUCLEOTIDE SEQUENCE [LARGE SCALE GENOMIC DNA]</scope>
    <source>
        <strain evidence="8">KACC 12633</strain>
    </source>
</reference>
<feature type="domain" description="DhaL" evidence="5">
    <location>
        <begin position="363"/>
        <end position="562"/>
    </location>
</feature>
<evidence type="ECO:0000313" key="7">
    <source>
        <dbReference type="EMBL" id="MFC5516534.1"/>
    </source>
</evidence>
<proteinExistence type="predicted"/>
<dbReference type="EMBL" id="JBHSML010000003">
    <property type="protein sequence ID" value="MFC5516534.1"/>
    <property type="molecule type" value="Genomic_DNA"/>
</dbReference>
<evidence type="ECO:0000256" key="2">
    <source>
        <dbReference type="ARBA" id="ARBA00022741"/>
    </source>
</evidence>
<keyword evidence="4" id="KW-0067">ATP-binding</keyword>
<dbReference type="Pfam" id="PF02734">
    <property type="entry name" value="Dak2"/>
    <property type="match status" value="1"/>
</dbReference>
<accession>A0ABW0Q1K8</accession>
<dbReference type="PANTHER" id="PTHR28629">
    <property type="entry name" value="TRIOKINASE/FMN CYCLASE"/>
    <property type="match status" value="1"/>
</dbReference>
<dbReference type="GO" id="GO:0047324">
    <property type="term" value="F:phosphoenolpyruvate-glycerone phosphotransferase activity"/>
    <property type="evidence" value="ECO:0007669"/>
    <property type="project" value="UniProtKB-EC"/>
</dbReference>
<dbReference type="Proteomes" id="UP001596150">
    <property type="component" value="Unassembled WGS sequence"/>
</dbReference>
<dbReference type="InterPro" id="IPR004007">
    <property type="entry name" value="DhaL_dom"/>
</dbReference>
<comment type="caution">
    <text evidence="7">The sequence shown here is derived from an EMBL/GenBank/DDBJ whole genome shotgun (WGS) entry which is preliminary data.</text>
</comment>
<sequence>MKKLMNATADVVDDMIAGLAIANPGLVLLEGERVVLRADIEAFKASGRVALISGGGSGHEPAHAGYIGEGLLTAAVCGDVFTSPSTDAVLAAIRAATGLAGALLIAKNYTGDRLNFGLAAEIARSEGFSVDMVVVADDVALAENSETAGRRGIAGTVLVHKIAGAAAAEGLSLGAVKAEAERAITAIGSMGVALSACTVPAAGKPGFTLGDDEIELGLGIHGEAGISRSPMQPAHVLVETLLGRVFADKQIGKGDHVALLVNNLGATPVMEMQIVVADVARMAARLGVTIDRLWVGTFLTALEMAGCSLSAMKVDDALLARLDAPASAPAWPGRGAGPIGNGPKVISQKALACAVLEEGDGDPRLAAAVRAVADALIADEARLTDLDQKVGDGDLGLNLARGAEAILREVDTYQGKSAASVMKALSASLRKTVGGTSGALYAAGLLRAASELEGKQTPGFADWAKALAAGSAAIAQLGDAKIGDRTMLDALLPAADMLSAAANDAATGRAFGDAIEAARQGAAATAAIASRRGRSSYLGERAVGVPDPGAEAVVVWLLAIRRSLDTPG</sequence>
<dbReference type="RefSeq" id="WP_266344216.1">
    <property type="nucleotide sequence ID" value="NZ_JAPKNH010000004.1"/>
</dbReference>
<name>A0ABW0Q1K8_9HYPH</name>
<evidence type="ECO:0000313" key="8">
    <source>
        <dbReference type="Proteomes" id="UP001596150"/>
    </source>
</evidence>
<keyword evidence="3 7" id="KW-0418">Kinase</keyword>
<dbReference type="EC" id="2.7.1.121" evidence="7"/>
<dbReference type="PANTHER" id="PTHR28629:SF4">
    <property type="entry name" value="TRIOKINASE_FMN CYCLASE"/>
    <property type="match status" value="1"/>
</dbReference>
<gene>
    <name evidence="7" type="primary">dhaL</name>
    <name evidence="7" type="ORF">ACFPP9_12195</name>
</gene>
<keyword evidence="8" id="KW-1185">Reference proteome</keyword>
<evidence type="ECO:0000259" key="5">
    <source>
        <dbReference type="PROSITE" id="PS51480"/>
    </source>
</evidence>
<dbReference type="NCBIfam" id="TIGR02365">
    <property type="entry name" value="dha_L_ycgS"/>
    <property type="match status" value="1"/>
</dbReference>
<dbReference type="SMART" id="SM01120">
    <property type="entry name" value="Dak2"/>
    <property type="match status" value="1"/>
</dbReference>
<feature type="domain" description="DhaK" evidence="6">
    <location>
        <begin position="7"/>
        <end position="331"/>
    </location>
</feature>
<dbReference type="PROSITE" id="PS51481">
    <property type="entry name" value="DHAK"/>
    <property type="match status" value="1"/>
</dbReference>
<evidence type="ECO:0000259" key="6">
    <source>
        <dbReference type="PROSITE" id="PS51481"/>
    </source>
</evidence>
<evidence type="ECO:0000256" key="4">
    <source>
        <dbReference type="ARBA" id="ARBA00022840"/>
    </source>
</evidence>
<keyword evidence="1 7" id="KW-0808">Transferase</keyword>